<dbReference type="AlphaFoldDB" id="A0A7R9VM81"/>
<gene>
    <name evidence="1" type="ORF">CEUR00632_LOCUS14988</name>
</gene>
<protein>
    <submittedName>
        <fullName evidence="1">Uncharacterized protein</fullName>
    </submittedName>
</protein>
<sequence>MSSAQVDGHGHGASWAPAGVLDAMMARMGLSGQALRVSASDSFTAAAAAAWPHLATKGPFDASPRGRLLDRGQDLDAESLPLAVGVGGAAASARCEGCRAGDGSAAVVVAATGSTGGPDLSGTWIKDKRASQSMDSALQLMGMRGIVRKALCLLRGMNISQTGTSVTFEVFSVLGWFKSVEKYSLAGEPSLHRRRDMRSGKQTGHVQMLLPKLLVAASRAAPPPAPRMQTAAASLTAAFGALRPSADLPPALEAHDTPAGEHAAPRMAVHLSWGEPFGGTGLDVYELVDPNVLHLTSTLYVGGKQETCLSVFRRKGT</sequence>
<proteinExistence type="predicted"/>
<accession>A0A7R9VM81</accession>
<reference evidence="1" key="1">
    <citation type="submission" date="2021-01" db="EMBL/GenBank/DDBJ databases">
        <authorList>
            <person name="Corre E."/>
            <person name="Pelletier E."/>
            <person name="Niang G."/>
            <person name="Scheremetjew M."/>
            <person name="Finn R."/>
            <person name="Kale V."/>
            <person name="Holt S."/>
            <person name="Cochrane G."/>
            <person name="Meng A."/>
            <person name="Brown T."/>
            <person name="Cohen L."/>
        </authorList>
    </citation>
    <scope>NUCLEOTIDE SEQUENCE</scope>
    <source>
        <strain evidence="1">CCMP219</strain>
    </source>
</reference>
<organism evidence="1">
    <name type="scientific">Chlamydomonas euryale</name>
    <dbReference type="NCBI Taxonomy" id="1486919"/>
    <lineage>
        <taxon>Eukaryota</taxon>
        <taxon>Viridiplantae</taxon>
        <taxon>Chlorophyta</taxon>
        <taxon>core chlorophytes</taxon>
        <taxon>Chlorophyceae</taxon>
        <taxon>CS clade</taxon>
        <taxon>Chlamydomonadales</taxon>
        <taxon>Chlamydomonadaceae</taxon>
        <taxon>Chlamydomonas</taxon>
    </lineage>
</organism>
<evidence type="ECO:0000313" key="1">
    <source>
        <dbReference type="EMBL" id="CAD8299315.1"/>
    </source>
</evidence>
<name>A0A7R9VM81_9CHLO</name>
<dbReference type="EMBL" id="HBEC01032365">
    <property type="protein sequence ID" value="CAD8299315.1"/>
    <property type="molecule type" value="Transcribed_RNA"/>
</dbReference>